<gene>
    <name evidence="3" type="ORF">Tcan_17041</name>
</gene>
<name>A0A0B2VFS8_TOXCA</name>
<dbReference type="Pfam" id="PF10545">
    <property type="entry name" value="MADF_DNA_bdg"/>
    <property type="match status" value="1"/>
</dbReference>
<dbReference type="PANTHER" id="PTHR12243">
    <property type="entry name" value="MADF DOMAIN TRANSCRIPTION FACTOR"/>
    <property type="match status" value="1"/>
</dbReference>
<reference evidence="3 4" key="1">
    <citation type="submission" date="2014-11" db="EMBL/GenBank/DDBJ databases">
        <title>Genetic blueprint of the zoonotic pathogen Toxocara canis.</title>
        <authorList>
            <person name="Zhu X.-Q."/>
            <person name="Korhonen P.K."/>
            <person name="Cai H."/>
            <person name="Young N.D."/>
            <person name="Nejsum P."/>
            <person name="von Samson-Himmelstjerna G."/>
            <person name="Boag P.R."/>
            <person name="Tan P."/>
            <person name="Li Q."/>
            <person name="Min J."/>
            <person name="Yang Y."/>
            <person name="Wang X."/>
            <person name="Fang X."/>
            <person name="Hall R.S."/>
            <person name="Hofmann A."/>
            <person name="Sternberg P.W."/>
            <person name="Jex A.R."/>
            <person name="Gasser R.B."/>
        </authorList>
    </citation>
    <scope>NUCLEOTIDE SEQUENCE [LARGE SCALE GENOMIC DNA]</scope>
    <source>
        <strain evidence="3">PN_DK_2014</strain>
    </source>
</reference>
<sequence>MNATVSKVFCIRGTHHLIPAGRMIKNTMMTCDNCGGISRDTQQRQGAEEHNHWSLLGVLLGVGSVGDVSDCWSRLGRSVVCSGARLSIMDANCAPLNDSVGVVNSCYTVNNKPLAVIPVENKALAVAAVDNKPPLSMRMDDHLIWCDNMKETLIREFCQSECLWNPKDKNYRCHRWKKVVMTQIARKMSIIYAVRITENELLRQWNMLRDQFRRAKRTGKDQWRFYEHLLFLDSVDFNRDSTYWTDTSLSISSICEASQAAQASAHSYSQPNTPYQEVSSVVKEEFGTNTTATATVSTISLASALENLQALAKESGENTEPCSEIAEMDRLSDTQSEGKSTAAERKRAAGSPSCSDVFAVEMPPRKRSAENNSLLSQQIILPKMEADDQFTHFARTVEMKLRLIYQMSPADGVRLQKRISDAIFEKEMEFIEKSAALTSVHNLFS</sequence>
<keyword evidence="4" id="KW-1185">Reference proteome</keyword>
<organism evidence="3 4">
    <name type="scientific">Toxocara canis</name>
    <name type="common">Canine roundworm</name>
    <dbReference type="NCBI Taxonomy" id="6265"/>
    <lineage>
        <taxon>Eukaryota</taxon>
        <taxon>Metazoa</taxon>
        <taxon>Ecdysozoa</taxon>
        <taxon>Nematoda</taxon>
        <taxon>Chromadorea</taxon>
        <taxon>Rhabditida</taxon>
        <taxon>Spirurina</taxon>
        <taxon>Ascaridomorpha</taxon>
        <taxon>Ascaridoidea</taxon>
        <taxon>Toxocaridae</taxon>
        <taxon>Toxocara</taxon>
    </lineage>
</organism>
<evidence type="ECO:0000313" key="3">
    <source>
        <dbReference type="EMBL" id="KHN80299.1"/>
    </source>
</evidence>
<evidence type="ECO:0000313" key="4">
    <source>
        <dbReference type="Proteomes" id="UP000031036"/>
    </source>
</evidence>
<accession>A0A0B2VFS8</accession>
<dbReference type="PANTHER" id="PTHR12243:SF67">
    <property type="entry name" value="COREPRESSOR OF PANGOLIN, ISOFORM A-RELATED"/>
    <property type="match status" value="1"/>
</dbReference>
<dbReference type="STRING" id="6265.A0A0B2VFS8"/>
<protein>
    <recommendedName>
        <fullName evidence="2">MADF domain-containing protein</fullName>
    </recommendedName>
</protein>
<dbReference type="AlphaFoldDB" id="A0A0B2VFS8"/>
<proteinExistence type="predicted"/>
<dbReference type="InterPro" id="IPR039353">
    <property type="entry name" value="TF_Adf1"/>
</dbReference>
<comment type="caution">
    <text evidence="3">The sequence shown here is derived from an EMBL/GenBank/DDBJ whole genome shotgun (WGS) entry which is preliminary data.</text>
</comment>
<dbReference type="EMBL" id="JPKZ01001751">
    <property type="protein sequence ID" value="KHN80299.1"/>
    <property type="molecule type" value="Genomic_DNA"/>
</dbReference>
<dbReference type="InterPro" id="IPR006578">
    <property type="entry name" value="MADF-dom"/>
</dbReference>
<dbReference type="OrthoDB" id="5984255at2759"/>
<dbReference type="PROSITE" id="PS51029">
    <property type="entry name" value="MADF"/>
    <property type="match status" value="1"/>
</dbReference>
<dbReference type="SMART" id="SM00595">
    <property type="entry name" value="MADF"/>
    <property type="match status" value="1"/>
</dbReference>
<feature type="region of interest" description="Disordered" evidence="1">
    <location>
        <begin position="327"/>
        <end position="350"/>
    </location>
</feature>
<dbReference type="Proteomes" id="UP000031036">
    <property type="component" value="Unassembled WGS sequence"/>
</dbReference>
<evidence type="ECO:0000256" key="1">
    <source>
        <dbReference type="SAM" id="MobiDB-lite"/>
    </source>
</evidence>
<feature type="domain" description="MADF" evidence="2">
    <location>
        <begin position="152"/>
        <end position="237"/>
    </location>
</feature>
<evidence type="ECO:0000259" key="2">
    <source>
        <dbReference type="PROSITE" id="PS51029"/>
    </source>
</evidence>